<dbReference type="InterPro" id="IPR020806">
    <property type="entry name" value="PKS_PP-bd"/>
</dbReference>
<dbReference type="Gene3D" id="1.10.1200.10">
    <property type="entry name" value="ACP-like"/>
    <property type="match status" value="1"/>
</dbReference>
<evidence type="ECO:0000259" key="3">
    <source>
        <dbReference type="PROSITE" id="PS50075"/>
    </source>
</evidence>
<dbReference type="Proteomes" id="UP001500416">
    <property type="component" value="Unassembled WGS sequence"/>
</dbReference>
<keyword evidence="5" id="KW-1185">Reference proteome</keyword>
<evidence type="ECO:0000256" key="1">
    <source>
        <dbReference type="ARBA" id="ARBA00022450"/>
    </source>
</evidence>
<protein>
    <recommendedName>
        <fullName evidence="3">Carrier domain-containing protein</fullName>
    </recommendedName>
</protein>
<dbReference type="RefSeq" id="WP_343931778.1">
    <property type="nucleotide sequence ID" value="NZ_BAAABU010000001.1"/>
</dbReference>
<proteinExistence type="predicted"/>
<dbReference type="InterPro" id="IPR009081">
    <property type="entry name" value="PP-bd_ACP"/>
</dbReference>
<dbReference type="Pfam" id="PF00550">
    <property type="entry name" value="PP-binding"/>
    <property type="match status" value="1"/>
</dbReference>
<evidence type="ECO:0000313" key="5">
    <source>
        <dbReference type="Proteomes" id="UP001500416"/>
    </source>
</evidence>
<dbReference type="SUPFAM" id="SSF47336">
    <property type="entry name" value="ACP-like"/>
    <property type="match status" value="1"/>
</dbReference>
<evidence type="ECO:0000256" key="2">
    <source>
        <dbReference type="ARBA" id="ARBA00022553"/>
    </source>
</evidence>
<name>A0ABN0T1A4_9PSEU</name>
<dbReference type="InterPro" id="IPR036736">
    <property type="entry name" value="ACP-like_sf"/>
</dbReference>
<comment type="caution">
    <text evidence="4">The sequence shown here is derived from an EMBL/GenBank/DDBJ whole genome shotgun (WGS) entry which is preliminary data.</text>
</comment>
<keyword evidence="1" id="KW-0596">Phosphopantetheine</keyword>
<sequence length="103" mass="11575">MTAVLEKLQSLSRAERLAELETLIVAEFKAALLMDEDDELPLTDSFFDLGLTSLGLMDVRQRLEELLGRGIGSTMLFNSPTVELLLDYLTTDVLTELFPARRQ</sequence>
<reference evidence="4 5" key="1">
    <citation type="journal article" date="2019" name="Int. J. Syst. Evol. Microbiol.">
        <title>The Global Catalogue of Microorganisms (GCM) 10K type strain sequencing project: providing services to taxonomists for standard genome sequencing and annotation.</title>
        <authorList>
            <consortium name="The Broad Institute Genomics Platform"/>
            <consortium name="The Broad Institute Genome Sequencing Center for Infectious Disease"/>
            <person name="Wu L."/>
            <person name="Ma J."/>
        </authorList>
    </citation>
    <scope>NUCLEOTIDE SEQUENCE [LARGE SCALE GENOMIC DNA]</scope>
    <source>
        <strain evidence="4 5">JCM 3380</strain>
    </source>
</reference>
<dbReference type="EMBL" id="BAAABU010000001">
    <property type="protein sequence ID" value="GAA0209237.1"/>
    <property type="molecule type" value="Genomic_DNA"/>
</dbReference>
<dbReference type="PROSITE" id="PS50075">
    <property type="entry name" value="CARRIER"/>
    <property type="match status" value="1"/>
</dbReference>
<dbReference type="SMART" id="SM00823">
    <property type="entry name" value="PKS_PP"/>
    <property type="match status" value="1"/>
</dbReference>
<feature type="domain" description="Carrier" evidence="3">
    <location>
        <begin position="15"/>
        <end position="93"/>
    </location>
</feature>
<gene>
    <name evidence="4" type="ORF">GCM10010492_03680</name>
</gene>
<organism evidence="4 5">
    <name type="scientific">Saccharothrix mutabilis subsp. mutabilis</name>
    <dbReference type="NCBI Taxonomy" id="66855"/>
    <lineage>
        <taxon>Bacteria</taxon>
        <taxon>Bacillati</taxon>
        <taxon>Actinomycetota</taxon>
        <taxon>Actinomycetes</taxon>
        <taxon>Pseudonocardiales</taxon>
        <taxon>Pseudonocardiaceae</taxon>
        <taxon>Saccharothrix</taxon>
    </lineage>
</organism>
<evidence type="ECO:0000313" key="4">
    <source>
        <dbReference type="EMBL" id="GAA0209237.1"/>
    </source>
</evidence>
<accession>A0ABN0T1A4</accession>
<keyword evidence="2" id="KW-0597">Phosphoprotein</keyword>